<keyword evidence="1" id="KW-0694">RNA-binding</keyword>
<reference evidence="4" key="1">
    <citation type="journal article" date="2023" name="Mol. Phylogenet. Evol.">
        <title>Genome-scale phylogeny and comparative genomics of the fungal order Sordariales.</title>
        <authorList>
            <person name="Hensen N."/>
            <person name="Bonometti L."/>
            <person name="Westerberg I."/>
            <person name="Brannstrom I.O."/>
            <person name="Guillou S."/>
            <person name="Cros-Aarteil S."/>
            <person name="Calhoun S."/>
            <person name="Haridas S."/>
            <person name="Kuo A."/>
            <person name="Mondo S."/>
            <person name="Pangilinan J."/>
            <person name="Riley R."/>
            <person name="LaButti K."/>
            <person name="Andreopoulos B."/>
            <person name="Lipzen A."/>
            <person name="Chen C."/>
            <person name="Yan M."/>
            <person name="Daum C."/>
            <person name="Ng V."/>
            <person name="Clum A."/>
            <person name="Steindorff A."/>
            <person name="Ohm R.A."/>
            <person name="Martin F."/>
            <person name="Silar P."/>
            <person name="Natvig D.O."/>
            <person name="Lalanne C."/>
            <person name="Gautier V."/>
            <person name="Ament-Velasquez S.L."/>
            <person name="Kruys A."/>
            <person name="Hutchinson M.I."/>
            <person name="Powell A.J."/>
            <person name="Barry K."/>
            <person name="Miller A.N."/>
            <person name="Grigoriev I.V."/>
            <person name="Debuchy R."/>
            <person name="Gladieux P."/>
            <person name="Hiltunen Thoren M."/>
            <person name="Johannesson H."/>
        </authorList>
    </citation>
    <scope>NUCLEOTIDE SEQUENCE</scope>
    <source>
        <strain evidence="4">CBS 232.78</strain>
    </source>
</reference>
<dbReference type="AlphaFoldDB" id="A0AAE0NNI7"/>
<evidence type="ECO:0000256" key="2">
    <source>
        <dbReference type="SAM" id="MobiDB-lite"/>
    </source>
</evidence>
<protein>
    <recommendedName>
        <fullName evidence="3">THUMP domain-containing protein</fullName>
    </recommendedName>
</protein>
<dbReference type="InterPro" id="IPR004114">
    <property type="entry name" value="THUMP_dom"/>
</dbReference>
<dbReference type="PANTHER" id="PTHR13452">
    <property type="entry name" value="THUMP DOMAIN CONTAINING PROTEIN 1-RELATED"/>
    <property type="match status" value="1"/>
</dbReference>
<dbReference type="SUPFAM" id="SSF143437">
    <property type="entry name" value="THUMP domain-like"/>
    <property type="match status" value="1"/>
</dbReference>
<dbReference type="EMBL" id="JAULSW010000004">
    <property type="protein sequence ID" value="KAK3384763.1"/>
    <property type="molecule type" value="Genomic_DNA"/>
</dbReference>
<dbReference type="GO" id="GO:0003723">
    <property type="term" value="F:RNA binding"/>
    <property type="evidence" value="ECO:0007669"/>
    <property type="project" value="UniProtKB-UniRule"/>
</dbReference>
<organism evidence="4 5">
    <name type="scientific">Podospora didyma</name>
    <dbReference type="NCBI Taxonomy" id="330526"/>
    <lineage>
        <taxon>Eukaryota</taxon>
        <taxon>Fungi</taxon>
        <taxon>Dikarya</taxon>
        <taxon>Ascomycota</taxon>
        <taxon>Pezizomycotina</taxon>
        <taxon>Sordariomycetes</taxon>
        <taxon>Sordariomycetidae</taxon>
        <taxon>Sordariales</taxon>
        <taxon>Podosporaceae</taxon>
        <taxon>Podospora</taxon>
    </lineage>
</organism>
<dbReference type="InterPro" id="IPR040183">
    <property type="entry name" value="THUMPD1-like"/>
</dbReference>
<feature type="region of interest" description="Disordered" evidence="2">
    <location>
        <begin position="1"/>
        <end position="53"/>
    </location>
</feature>
<dbReference type="PANTHER" id="PTHR13452:SF10">
    <property type="entry name" value="THUMP DOMAIN-CONTAINING PROTEIN 1"/>
    <property type="match status" value="1"/>
</dbReference>
<sequence length="381" mass="40408">MTETGGKRKGAPTGRGDGRNKKKKTGGNAGKWKTPHHQAKGTSGGLSGESSLQPGDTGIWVTCARHQENKSAREAKMLFTEYAEKVYGIKEDAGAGPDDEDDGDIEAAIQKEIAALNTKGTGDEAPLFTPLKMSVDCLLFFKTRAPIEPVEFVRRICQDAKACADPGQLKSRYMNRLTPSTIVGKASENGIIEVAKQALAPFFDLSGKRAAAVVNAAPLAEPVVTEEPASEGGTGQTAQADGAEASVGADGQGTVDVSLPASGIEDAGAKPQQDKQKAFTFAIRPTIRNNGKIKRDFVINEVAGLINNERHKVNLTAPDKVILIDVYQAVCGMSVVDGDWEELKRYNLTELYGLANKVKLNEEPSGEKEAAVARAGAGTQE</sequence>
<dbReference type="CDD" id="cd11717">
    <property type="entry name" value="THUMP_THUMPD1_like"/>
    <property type="match status" value="1"/>
</dbReference>
<dbReference type="Gene3D" id="3.30.2300.10">
    <property type="entry name" value="THUMP superfamily"/>
    <property type="match status" value="1"/>
</dbReference>
<dbReference type="FunFam" id="3.30.2300.10:FF:000001">
    <property type="entry name" value="THUMP domain-containing protein 1"/>
    <property type="match status" value="1"/>
</dbReference>
<dbReference type="PROSITE" id="PS51165">
    <property type="entry name" value="THUMP"/>
    <property type="match status" value="1"/>
</dbReference>
<feature type="domain" description="THUMP" evidence="3">
    <location>
        <begin position="238"/>
        <end position="337"/>
    </location>
</feature>
<proteinExistence type="predicted"/>
<evidence type="ECO:0000313" key="5">
    <source>
        <dbReference type="Proteomes" id="UP001285441"/>
    </source>
</evidence>
<evidence type="ECO:0000259" key="3">
    <source>
        <dbReference type="PROSITE" id="PS51165"/>
    </source>
</evidence>
<accession>A0AAE0NNI7</accession>
<reference evidence="4" key="2">
    <citation type="submission" date="2023-06" db="EMBL/GenBank/DDBJ databases">
        <authorList>
            <consortium name="Lawrence Berkeley National Laboratory"/>
            <person name="Haridas S."/>
            <person name="Hensen N."/>
            <person name="Bonometti L."/>
            <person name="Westerberg I."/>
            <person name="Brannstrom I.O."/>
            <person name="Guillou S."/>
            <person name="Cros-Aarteil S."/>
            <person name="Calhoun S."/>
            <person name="Kuo A."/>
            <person name="Mondo S."/>
            <person name="Pangilinan J."/>
            <person name="Riley R."/>
            <person name="LaButti K."/>
            <person name="Andreopoulos B."/>
            <person name="Lipzen A."/>
            <person name="Chen C."/>
            <person name="Yanf M."/>
            <person name="Daum C."/>
            <person name="Ng V."/>
            <person name="Clum A."/>
            <person name="Steindorff A."/>
            <person name="Ohm R."/>
            <person name="Martin F."/>
            <person name="Silar P."/>
            <person name="Natvig D."/>
            <person name="Lalanne C."/>
            <person name="Gautier V."/>
            <person name="Ament-velasquez S.L."/>
            <person name="Kruys A."/>
            <person name="Hutchinson M.I."/>
            <person name="Powell A.J."/>
            <person name="Barry K."/>
            <person name="Miller A.N."/>
            <person name="Grigoriev I.V."/>
            <person name="Debuchy R."/>
            <person name="Gladieux P."/>
            <person name="Thoren M.H."/>
            <person name="Johannesson H."/>
        </authorList>
    </citation>
    <scope>NUCLEOTIDE SEQUENCE</scope>
    <source>
        <strain evidence="4">CBS 232.78</strain>
    </source>
</reference>
<keyword evidence="5" id="KW-1185">Reference proteome</keyword>
<name>A0AAE0NNI7_9PEZI</name>
<evidence type="ECO:0000313" key="4">
    <source>
        <dbReference type="EMBL" id="KAK3384763.1"/>
    </source>
</evidence>
<gene>
    <name evidence="4" type="ORF">B0H63DRAFT_522110</name>
</gene>
<evidence type="ECO:0000256" key="1">
    <source>
        <dbReference type="PROSITE-ProRule" id="PRU00529"/>
    </source>
</evidence>
<dbReference type="GO" id="GO:0006400">
    <property type="term" value="P:tRNA modification"/>
    <property type="evidence" value="ECO:0007669"/>
    <property type="project" value="InterPro"/>
</dbReference>
<feature type="compositionally biased region" description="Low complexity" evidence="2">
    <location>
        <begin position="236"/>
        <end position="245"/>
    </location>
</feature>
<feature type="region of interest" description="Disordered" evidence="2">
    <location>
        <begin position="223"/>
        <end position="249"/>
    </location>
</feature>
<dbReference type="Proteomes" id="UP001285441">
    <property type="component" value="Unassembled WGS sequence"/>
</dbReference>
<comment type="caution">
    <text evidence="4">The sequence shown here is derived from an EMBL/GenBank/DDBJ whole genome shotgun (WGS) entry which is preliminary data.</text>
</comment>
<dbReference type="Pfam" id="PF02926">
    <property type="entry name" value="THUMP"/>
    <property type="match status" value="1"/>
</dbReference>